<accession>A0A3M7Q7L7</accession>
<feature type="region of interest" description="Disordered" evidence="1">
    <location>
        <begin position="30"/>
        <end position="57"/>
    </location>
</feature>
<sequence length="79" mass="8594">MNPLLDDNADVDKDDPIQFHYSQAFEIPEATNSSAPMSSSNGPSSSSSASSSVMGEVGPSNVKVRFPFLVRMFHQLFEL</sequence>
<proteinExistence type="predicted"/>
<feature type="compositionally biased region" description="Low complexity" evidence="1">
    <location>
        <begin position="32"/>
        <end position="55"/>
    </location>
</feature>
<name>A0A3M7Q7L7_BRAPC</name>
<evidence type="ECO:0000313" key="2">
    <source>
        <dbReference type="EMBL" id="RNA07239.1"/>
    </source>
</evidence>
<gene>
    <name evidence="2" type="ORF">BpHYR1_025274</name>
</gene>
<organism evidence="2 3">
    <name type="scientific">Brachionus plicatilis</name>
    <name type="common">Marine rotifer</name>
    <name type="synonym">Brachionus muelleri</name>
    <dbReference type="NCBI Taxonomy" id="10195"/>
    <lineage>
        <taxon>Eukaryota</taxon>
        <taxon>Metazoa</taxon>
        <taxon>Spiralia</taxon>
        <taxon>Gnathifera</taxon>
        <taxon>Rotifera</taxon>
        <taxon>Eurotatoria</taxon>
        <taxon>Monogononta</taxon>
        <taxon>Pseudotrocha</taxon>
        <taxon>Ploima</taxon>
        <taxon>Brachionidae</taxon>
        <taxon>Brachionus</taxon>
    </lineage>
</organism>
<dbReference type="EMBL" id="REGN01007114">
    <property type="protein sequence ID" value="RNA07239.1"/>
    <property type="molecule type" value="Genomic_DNA"/>
</dbReference>
<dbReference type="AlphaFoldDB" id="A0A3M7Q7L7"/>
<dbReference type="Proteomes" id="UP000276133">
    <property type="component" value="Unassembled WGS sequence"/>
</dbReference>
<protein>
    <submittedName>
        <fullName evidence="2">Uncharacterized protein</fullName>
    </submittedName>
</protein>
<evidence type="ECO:0000256" key="1">
    <source>
        <dbReference type="SAM" id="MobiDB-lite"/>
    </source>
</evidence>
<reference evidence="2 3" key="1">
    <citation type="journal article" date="2018" name="Sci. Rep.">
        <title>Genomic signatures of local adaptation to the degree of environmental predictability in rotifers.</title>
        <authorList>
            <person name="Franch-Gras L."/>
            <person name="Hahn C."/>
            <person name="Garcia-Roger E.M."/>
            <person name="Carmona M.J."/>
            <person name="Serra M."/>
            <person name="Gomez A."/>
        </authorList>
    </citation>
    <scope>NUCLEOTIDE SEQUENCE [LARGE SCALE GENOMIC DNA]</scope>
    <source>
        <strain evidence="2">HYR1</strain>
    </source>
</reference>
<keyword evidence="3" id="KW-1185">Reference proteome</keyword>
<evidence type="ECO:0000313" key="3">
    <source>
        <dbReference type="Proteomes" id="UP000276133"/>
    </source>
</evidence>
<comment type="caution">
    <text evidence="2">The sequence shown here is derived from an EMBL/GenBank/DDBJ whole genome shotgun (WGS) entry which is preliminary data.</text>
</comment>